<protein>
    <recommendedName>
        <fullName evidence="4">Transmembrane protein</fullName>
    </recommendedName>
</protein>
<dbReference type="GeneID" id="85318635"/>
<evidence type="ECO:0000256" key="1">
    <source>
        <dbReference type="SAM" id="Phobius"/>
    </source>
</evidence>
<gene>
    <name evidence="2" type="ORF">B0T26DRAFT_498802</name>
</gene>
<keyword evidence="1" id="KW-0812">Transmembrane</keyword>
<reference evidence="2" key="1">
    <citation type="submission" date="2023-06" db="EMBL/GenBank/DDBJ databases">
        <title>Genome-scale phylogeny and comparative genomics of the fungal order Sordariales.</title>
        <authorList>
            <consortium name="Lawrence Berkeley National Laboratory"/>
            <person name="Hensen N."/>
            <person name="Bonometti L."/>
            <person name="Westerberg I."/>
            <person name="Brannstrom I.O."/>
            <person name="Guillou S."/>
            <person name="Cros-Aarteil S."/>
            <person name="Calhoun S."/>
            <person name="Haridas S."/>
            <person name="Kuo A."/>
            <person name="Mondo S."/>
            <person name="Pangilinan J."/>
            <person name="Riley R."/>
            <person name="LaButti K."/>
            <person name="Andreopoulos B."/>
            <person name="Lipzen A."/>
            <person name="Chen C."/>
            <person name="Yanf M."/>
            <person name="Daum C."/>
            <person name="Ng V."/>
            <person name="Clum A."/>
            <person name="Steindorff A."/>
            <person name="Ohm R."/>
            <person name="Martin F."/>
            <person name="Silar P."/>
            <person name="Natvig D."/>
            <person name="Lalanne C."/>
            <person name="Gautier V."/>
            <person name="Ament-velasquez S.L."/>
            <person name="Kruys A."/>
            <person name="Hutchinson M.I."/>
            <person name="Powell A.J."/>
            <person name="Barry K."/>
            <person name="Miller A.N."/>
            <person name="Grigoriev I.V."/>
            <person name="Debuchy R."/>
            <person name="Gladieux P."/>
            <person name="Thoren M.H."/>
            <person name="Johannesson H."/>
        </authorList>
    </citation>
    <scope>NUCLEOTIDE SEQUENCE</scope>
    <source>
        <strain evidence="2">SMH2392-1A</strain>
    </source>
</reference>
<dbReference type="Proteomes" id="UP001172101">
    <property type="component" value="Unassembled WGS sequence"/>
</dbReference>
<evidence type="ECO:0008006" key="4">
    <source>
        <dbReference type="Google" id="ProtNLM"/>
    </source>
</evidence>
<keyword evidence="3" id="KW-1185">Reference proteome</keyword>
<name>A0AA39ZTT4_9PEZI</name>
<keyword evidence="1" id="KW-1133">Transmembrane helix</keyword>
<evidence type="ECO:0000313" key="3">
    <source>
        <dbReference type="Proteomes" id="UP001172101"/>
    </source>
</evidence>
<proteinExistence type="predicted"/>
<dbReference type="AlphaFoldDB" id="A0AA39ZTT4"/>
<dbReference type="RefSeq" id="XP_060290307.1">
    <property type="nucleotide sequence ID" value="XM_060435365.1"/>
</dbReference>
<sequence length="181" mass="20410">MSELDKRGLGKGKKEKVALAHTHTYTHIRTGQRLLLILISLILLIRHPQGRKAIRHVYVYVDVCMYLALTGTPLNFNIGSCRGLRSAVTGGVACTGTFSPAFLFTFFPFHVGTLGDYCGFYLYQYRLLLPLERLRIYVVYLGRYSTRSGSSRSWKEAGESCVTSVEEKRVTKILAPSLRKN</sequence>
<accession>A0AA39ZTT4</accession>
<organism evidence="2 3">
    <name type="scientific">Lasiosphaeria miniovina</name>
    <dbReference type="NCBI Taxonomy" id="1954250"/>
    <lineage>
        <taxon>Eukaryota</taxon>
        <taxon>Fungi</taxon>
        <taxon>Dikarya</taxon>
        <taxon>Ascomycota</taxon>
        <taxon>Pezizomycotina</taxon>
        <taxon>Sordariomycetes</taxon>
        <taxon>Sordariomycetidae</taxon>
        <taxon>Sordariales</taxon>
        <taxon>Lasiosphaeriaceae</taxon>
        <taxon>Lasiosphaeria</taxon>
    </lineage>
</organism>
<dbReference type="EMBL" id="JAUIRO010000008">
    <property type="protein sequence ID" value="KAK0703448.1"/>
    <property type="molecule type" value="Genomic_DNA"/>
</dbReference>
<feature type="transmembrane region" description="Helical" evidence="1">
    <location>
        <begin position="26"/>
        <end position="45"/>
    </location>
</feature>
<feature type="transmembrane region" description="Helical" evidence="1">
    <location>
        <begin position="98"/>
        <end position="123"/>
    </location>
</feature>
<comment type="caution">
    <text evidence="2">The sequence shown here is derived from an EMBL/GenBank/DDBJ whole genome shotgun (WGS) entry which is preliminary data.</text>
</comment>
<evidence type="ECO:0000313" key="2">
    <source>
        <dbReference type="EMBL" id="KAK0703448.1"/>
    </source>
</evidence>
<keyword evidence="1" id="KW-0472">Membrane</keyword>
<feature type="transmembrane region" description="Helical" evidence="1">
    <location>
        <begin position="57"/>
        <end position="78"/>
    </location>
</feature>